<dbReference type="AlphaFoldDB" id="Q51766"/>
<protein>
    <submittedName>
        <fullName evidence="1">ORF2</fullName>
    </submittedName>
</protein>
<organism evidence="1">
    <name type="scientific">Leptolyngbya foveolarum</name>
    <dbReference type="NCBI Taxonomy" id="47253"/>
    <lineage>
        <taxon>Bacteria</taxon>
        <taxon>Bacillati</taxon>
        <taxon>Cyanobacteriota</taxon>
        <taxon>Cyanophyceae</taxon>
        <taxon>Leptolyngbyales</taxon>
        <taxon>Leptolyngbyaceae</taxon>
        <taxon>Leptolyngbya group</taxon>
        <taxon>Leptolyngbya</taxon>
    </lineage>
</organism>
<sequence>MYIPISISIAICIAACITSSVSISVRFTLSSTISNSASNSLVWLNNIPDGSFAAFTPHFFQLSRTIAPSSSTMPSDHDNVQVQGNFTSSFIPLLLNLSTRYYLGG</sequence>
<dbReference type="EMBL" id="D10842">
    <property type="protein sequence ID" value="BAA01619.1"/>
    <property type="molecule type" value="Genomic_DNA"/>
</dbReference>
<keyword evidence="1" id="KW-0614">Plasmid</keyword>
<name>Q51766_9CYAN</name>
<proteinExistence type="predicted"/>
<reference evidence="1" key="1">
    <citation type="journal article" date="1993" name="Biosci. Biotechnol. Biochem.">
        <title>Characterization of a small cryptic plasmid, pPF1, from Phormidium foveolarum and vector construction.</title>
        <authorList>
            <person name="Tominaga H."/>
            <person name="Hayashida Y."/>
            <person name="Hosoya Y."/>
            <person name="Kurokawa M."/>
            <person name="Sawa Y."/>
            <person name="Ochiai H."/>
        </authorList>
    </citation>
    <scope>NUCLEOTIDE SEQUENCE</scope>
    <source>
        <strain evidence="1">M-43</strain>
        <plasmid evidence="1">pPF1</plasmid>
    </source>
</reference>
<dbReference type="PIR" id="JN0864">
    <property type="entry name" value="JN0864"/>
</dbReference>
<evidence type="ECO:0000313" key="1">
    <source>
        <dbReference type="EMBL" id="BAA01619.1"/>
    </source>
</evidence>
<accession>Q51766</accession>
<geneLocation type="plasmid" evidence="1">
    <name>pPF1</name>
</geneLocation>